<dbReference type="InterPro" id="IPR008965">
    <property type="entry name" value="CBM2/CBM3_carb-bd_dom_sf"/>
</dbReference>
<keyword evidence="11" id="KW-1185">Reference proteome</keyword>
<dbReference type="PROSITE" id="PS50853">
    <property type="entry name" value="FN3"/>
    <property type="match status" value="1"/>
</dbReference>
<evidence type="ECO:0000256" key="1">
    <source>
        <dbReference type="ARBA" id="ARBA00000966"/>
    </source>
</evidence>
<evidence type="ECO:0000256" key="5">
    <source>
        <dbReference type="ARBA" id="ARBA00023295"/>
    </source>
</evidence>
<evidence type="ECO:0000259" key="8">
    <source>
        <dbReference type="PROSITE" id="PS50853"/>
    </source>
</evidence>
<comment type="catalytic activity">
    <reaction evidence="1 7">
        <text>Endohydrolysis of (1-&gt;4)-beta-D-glucosidic linkages in cellulose, lichenin and cereal beta-D-glucans.</text>
        <dbReference type="EC" id="3.2.1.4"/>
    </reaction>
</comment>
<evidence type="ECO:0000313" key="11">
    <source>
        <dbReference type="Proteomes" id="UP000282076"/>
    </source>
</evidence>
<dbReference type="PROSITE" id="PS00659">
    <property type="entry name" value="GLYCOSYL_HYDROL_F5"/>
    <property type="match status" value="1"/>
</dbReference>
<feature type="domain" description="Fibronectin type-III" evidence="8">
    <location>
        <begin position="394"/>
        <end position="482"/>
    </location>
</feature>
<dbReference type="PROSITE" id="PS51172">
    <property type="entry name" value="CBM3"/>
    <property type="match status" value="1"/>
</dbReference>
<evidence type="ECO:0000256" key="3">
    <source>
        <dbReference type="ARBA" id="ARBA00023001"/>
    </source>
</evidence>
<evidence type="ECO:0000256" key="4">
    <source>
        <dbReference type="ARBA" id="ARBA00023277"/>
    </source>
</evidence>
<dbReference type="InterPro" id="IPR001956">
    <property type="entry name" value="CBM3"/>
</dbReference>
<dbReference type="InterPro" id="IPR036116">
    <property type="entry name" value="FN3_sf"/>
</dbReference>
<accession>A0A494Y017</accession>
<evidence type="ECO:0000256" key="2">
    <source>
        <dbReference type="ARBA" id="ARBA00022801"/>
    </source>
</evidence>
<dbReference type="InterPro" id="IPR001547">
    <property type="entry name" value="Glyco_hydro_5"/>
</dbReference>
<keyword evidence="4 7" id="KW-0119">Carbohydrate metabolism</keyword>
<dbReference type="EC" id="3.2.1.4" evidence="7"/>
<dbReference type="Pfam" id="PF00041">
    <property type="entry name" value="fn3"/>
    <property type="match status" value="1"/>
</dbReference>
<evidence type="ECO:0000256" key="7">
    <source>
        <dbReference type="RuleBase" id="RU361153"/>
    </source>
</evidence>
<evidence type="ECO:0000259" key="9">
    <source>
        <dbReference type="PROSITE" id="PS51172"/>
    </source>
</evidence>
<dbReference type="Proteomes" id="UP000282076">
    <property type="component" value="Unassembled WGS sequence"/>
</dbReference>
<dbReference type="SMART" id="SM00060">
    <property type="entry name" value="FN3"/>
    <property type="match status" value="1"/>
</dbReference>
<dbReference type="Gene3D" id="2.60.40.10">
    <property type="entry name" value="Immunoglobulins"/>
    <property type="match status" value="1"/>
</dbReference>
<dbReference type="InterPro" id="IPR013783">
    <property type="entry name" value="Ig-like_fold"/>
</dbReference>
<organism evidence="10 11">
    <name type="scientific">Cohnella endophytica</name>
    <dbReference type="NCBI Taxonomy" id="2419778"/>
    <lineage>
        <taxon>Bacteria</taxon>
        <taxon>Bacillati</taxon>
        <taxon>Bacillota</taxon>
        <taxon>Bacilli</taxon>
        <taxon>Bacillales</taxon>
        <taxon>Paenibacillaceae</taxon>
        <taxon>Cohnella</taxon>
    </lineage>
</organism>
<dbReference type="AlphaFoldDB" id="A0A494Y017"/>
<dbReference type="CDD" id="cd00063">
    <property type="entry name" value="FN3"/>
    <property type="match status" value="1"/>
</dbReference>
<dbReference type="InterPro" id="IPR036966">
    <property type="entry name" value="CBM3_sf"/>
</dbReference>
<dbReference type="SUPFAM" id="SSF51445">
    <property type="entry name" value="(Trans)glycosidases"/>
    <property type="match status" value="1"/>
</dbReference>
<name>A0A494Y017_9BACL</name>
<dbReference type="PANTHER" id="PTHR35923">
    <property type="entry name" value="MAJOR EXTRACELLULAR ENDOGLUCANASE"/>
    <property type="match status" value="1"/>
</dbReference>
<feature type="domain" description="CBM3" evidence="9">
    <location>
        <begin position="486"/>
        <end position="636"/>
    </location>
</feature>
<reference evidence="10 11" key="1">
    <citation type="submission" date="2018-10" db="EMBL/GenBank/DDBJ databases">
        <title>Cohnella sp. M2MS4P-1, whole genome shotgun sequence.</title>
        <authorList>
            <person name="Tuo L."/>
        </authorList>
    </citation>
    <scope>NUCLEOTIDE SEQUENCE [LARGE SCALE GENOMIC DNA]</scope>
    <source>
        <strain evidence="10 11">M2MS4P-1</strain>
    </source>
</reference>
<dbReference type="Pfam" id="PF00942">
    <property type="entry name" value="CBM_3"/>
    <property type="match status" value="1"/>
</dbReference>
<evidence type="ECO:0000313" key="10">
    <source>
        <dbReference type="EMBL" id="RKP53163.1"/>
    </source>
</evidence>
<dbReference type="PANTHER" id="PTHR35923:SF2">
    <property type="entry name" value="ENDOGLUCANASE"/>
    <property type="match status" value="1"/>
</dbReference>
<comment type="similarity">
    <text evidence="7">Belongs to the glycosyl hydrolase 5 (cellulase A) family.</text>
</comment>
<keyword evidence="2 7" id="KW-0378">Hydrolase</keyword>
<dbReference type="Gene3D" id="2.60.40.710">
    <property type="entry name" value="Endoglucanase-like"/>
    <property type="match status" value="1"/>
</dbReference>
<keyword evidence="6 7" id="KW-0624">Polysaccharide degradation</keyword>
<dbReference type="InterPro" id="IPR003961">
    <property type="entry name" value="FN3_dom"/>
</dbReference>
<dbReference type="OrthoDB" id="9800475at2"/>
<dbReference type="GO" id="GO:0030245">
    <property type="term" value="P:cellulose catabolic process"/>
    <property type="evidence" value="ECO:0007669"/>
    <property type="project" value="UniProtKB-KW"/>
</dbReference>
<gene>
    <name evidence="10" type="ORF">D7Z26_15665</name>
</gene>
<dbReference type="SMART" id="SM01067">
    <property type="entry name" value="CBM_3"/>
    <property type="match status" value="1"/>
</dbReference>
<dbReference type="RefSeq" id="WP_120977907.1">
    <property type="nucleotide sequence ID" value="NZ_RBZM01000006.1"/>
</dbReference>
<dbReference type="Gene3D" id="3.20.20.80">
    <property type="entry name" value="Glycosidases"/>
    <property type="match status" value="1"/>
</dbReference>
<dbReference type="InterPro" id="IPR018087">
    <property type="entry name" value="Glyco_hydro_5_CS"/>
</dbReference>
<dbReference type="Pfam" id="PF00150">
    <property type="entry name" value="Cellulase"/>
    <property type="match status" value="1"/>
</dbReference>
<evidence type="ECO:0000256" key="6">
    <source>
        <dbReference type="ARBA" id="ARBA00023326"/>
    </source>
</evidence>
<keyword evidence="5 7" id="KW-0326">Glycosidase</keyword>
<dbReference type="InterPro" id="IPR017853">
    <property type="entry name" value="GH"/>
</dbReference>
<proteinExistence type="inferred from homology"/>
<protein>
    <recommendedName>
        <fullName evidence="7">Endoglucanase</fullName>
        <ecNumber evidence="7">3.2.1.4</ecNumber>
    </recommendedName>
</protein>
<comment type="caution">
    <text evidence="10">The sequence shown here is derived from an EMBL/GenBank/DDBJ whole genome shotgun (WGS) entry which is preliminary data.</text>
</comment>
<dbReference type="SUPFAM" id="SSF49265">
    <property type="entry name" value="Fibronectin type III"/>
    <property type="match status" value="1"/>
</dbReference>
<keyword evidence="3 7" id="KW-0136">Cellulose degradation</keyword>
<dbReference type="GO" id="GO:0008810">
    <property type="term" value="F:cellulase activity"/>
    <property type="evidence" value="ECO:0007669"/>
    <property type="project" value="UniProtKB-EC"/>
</dbReference>
<dbReference type="EMBL" id="RBZM01000006">
    <property type="protein sequence ID" value="RKP53163.1"/>
    <property type="molecule type" value="Genomic_DNA"/>
</dbReference>
<dbReference type="SUPFAM" id="SSF49384">
    <property type="entry name" value="Carbohydrate-binding domain"/>
    <property type="match status" value="1"/>
</dbReference>
<dbReference type="GO" id="GO:0030248">
    <property type="term" value="F:cellulose binding"/>
    <property type="evidence" value="ECO:0007669"/>
    <property type="project" value="InterPro"/>
</dbReference>
<sequence>MWITRFKRGEIMFLIAALACTLLLSVGIGKSYGAPTGYYHTSGNRIVDSEGKPAVFNGLNWFGFETANYAPHGLWQYSLDSFMDKIKDHGYNLIRLPFSTQMFDPGSMPNSINTNTNPDLIGLTPIQLMDKVIQKAGERGIKVFLDRHRPDSGGQSELWYTAQYSEQRWINDWVMLATRYANNPTVIGADLHNEPHGTATWGTGSMTTDWRLAAERAGNAILAANPNWLIIVEGIQQNVQGETGTYWWGGNLKGVRNYPVRLNVANRVVYSPHDYGPGVSAQTWFSDPAFPNNMPALWDSYWGYISKENIAPILAGEFGGRGVDTSSQEGKWQNKLVDYIKSNDLYWTYWCLNPNSGDTGGLLMDDWLTWNAPKQTMLDRIMKPLSGGGSTLSAPTGLTATAGNAQAALSWTAASGAASYTVKRATTSGGPYTNVATALTATSYTNTGLTNGTTYYYVVSASNASGESPNSAQVSATPSAGGGGGGSTTLVAQYKLSNTNATDNVINATFNIKNTGTAAVSLSGLKLRYYFTKDGTASLNFFCDYAQVGTANVQGAFFSATGTGTDTYLELSFAAAAGSLAAGGQSGDIQIRISKADWSNFNEVGDYSFDPTKTAYADWNKVTLYQNGTLVWGIVP</sequence>